<keyword evidence="2" id="KW-1185">Reference proteome</keyword>
<reference evidence="1 2" key="1">
    <citation type="submission" date="2020-10" db="EMBL/GenBank/DDBJ databases">
        <title>Degradation of 1,4-Dioxane by Xanthobacter sp. YN2, via a Novel Group-2 Soluble Di-Iron Monooxygenase.</title>
        <authorList>
            <person name="Ma F."/>
            <person name="Wang Y."/>
            <person name="Yang J."/>
            <person name="Guo H."/>
            <person name="Su D."/>
            <person name="Yu L."/>
        </authorList>
    </citation>
    <scope>NUCLEOTIDE SEQUENCE [LARGE SCALE GENOMIC DNA]</scope>
    <source>
        <strain evidence="1 2">YN2</strain>
    </source>
</reference>
<evidence type="ECO:0000313" key="1">
    <source>
        <dbReference type="EMBL" id="QRG06101.1"/>
    </source>
</evidence>
<name>A0A974SHB0_9HYPH</name>
<protein>
    <submittedName>
        <fullName evidence="1">Uncharacterized protein</fullName>
    </submittedName>
</protein>
<organism evidence="1 2">
    <name type="scientific">Xanthobacter dioxanivorans</name>
    <dbReference type="NCBI Taxonomy" id="2528964"/>
    <lineage>
        <taxon>Bacteria</taxon>
        <taxon>Pseudomonadati</taxon>
        <taxon>Pseudomonadota</taxon>
        <taxon>Alphaproteobacteria</taxon>
        <taxon>Hyphomicrobiales</taxon>
        <taxon>Xanthobacteraceae</taxon>
        <taxon>Xanthobacter</taxon>
    </lineage>
</organism>
<proteinExistence type="predicted"/>
<dbReference type="Proteomes" id="UP000596427">
    <property type="component" value="Chromosome"/>
</dbReference>
<evidence type="ECO:0000313" key="2">
    <source>
        <dbReference type="Proteomes" id="UP000596427"/>
    </source>
</evidence>
<dbReference type="KEGG" id="xdi:EZH22_24425"/>
<dbReference type="AlphaFoldDB" id="A0A974SHB0"/>
<dbReference type="RefSeq" id="WP_203192976.1">
    <property type="nucleotide sequence ID" value="NZ_CP063362.1"/>
</dbReference>
<accession>A0A974SHB0</accession>
<sequence>MLIECIAKVSGTVETAISNDVYVFRLDAHGRLVCDVDREEHQAAFLSLTGVYRAAEAVSASAPEAAAVELEASTAPEEPGPPAEAPADTLAGKTWDELAALYEAKFDRKPHSKTSLATLIERLT</sequence>
<dbReference type="EMBL" id="CP063362">
    <property type="protein sequence ID" value="QRG06101.1"/>
    <property type="molecule type" value="Genomic_DNA"/>
</dbReference>
<gene>
    <name evidence="1" type="ORF">EZH22_24425</name>
</gene>